<evidence type="ECO:0000313" key="2">
    <source>
        <dbReference type="EMBL" id="KAF3835542.1"/>
    </source>
</evidence>
<feature type="region of interest" description="Disordered" evidence="1">
    <location>
        <begin position="198"/>
        <end position="220"/>
    </location>
</feature>
<proteinExistence type="predicted"/>
<evidence type="ECO:0000256" key="1">
    <source>
        <dbReference type="SAM" id="MobiDB-lite"/>
    </source>
</evidence>
<feature type="compositionally biased region" description="Polar residues" evidence="1">
    <location>
        <begin position="324"/>
        <end position="344"/>
    </location>
</feature>
<keyword evidence="3" id="KW-1185">Reference proteome</keyword>
<accession>A0A7J5XET2</accession>
<gene>
    <name evidence="2" type="ORF">F7725_028100</name>
</gene>
<dbReference type="AlphaFoldDB" id="A0A7J5XET2"/>
<protein>
    <submittedName>
        <fullName evidence="2">Uncharacterized protein</fullName>
    </submittedName>
</protein>
<feature type="compositionally biased region" description="Polar residues" evidence="1">
    <location>
        <begin position="354"/>
        <end position="365"/>
    </location>
</feature>
<sequence length="585" mass="63661">MFIANKPGSTSRQCSSCCMSVNVACKTCKFCKALQPRKLRLSKRMDKFDTKANTWLEVGGKLYTLKRDDLIEVCDFLTIAGTTFEYVSGKSRSSLISHVTMHLEREELSELEDQGTAELLVLKDKIVELQQAALLREENREKEQGSGDKQTDVVQEHVIQPSERESLLKEIEKLQSALAFSLQAKSDQISGTQRLVSGEAGKMSGPWSQRRLVPSPAWNKEGMDLRSNDAKVQCQQRCLHLPPKDGVIEPAAASETPQPPAENSPATSKVVIATAHTPTESSGNLSEEMYTLTLIPVPAASTYSPPSPSAASQPGKRKKGLPTERSSSPRLATSVANGCSSTTGEGMKKRNKENAQGSRYSTTTNKRQKGREVGEPGKTPGSLPANSVSLGGGERHCAPASFPQGGGGVGERGAVPQRPFLKEGVGWGERRCAPASFPQGGGRVGERGAVPQRPFLKEGVGWGREALCPSVLSSRVFLTVITDVTVLVMVLHGVIRPLRGIWSDCQAVGRRKMLDASKTFFLAKMDTDSEERNIMHTITDQDMHQQSSLHLFFWISPSGGCPGIQALRRCPSFLGLTLQHFDYLL</sequence>
<dbReference type="EMBL" id="JAAKFY010000025">
    <property type="protein sequence ID" value="KAF3835542.1"/>
    <property type="molecule type" value="Genomic_DNA"/>
</dbReference>
<organism evidence="2 3">
    <name type="scientific">Dissostichus mawsoni</name>
    <name type="common">Antarctic cod</name>
    <dbReference type="NCBI Taxonomy" id="36200"/>
    <lineage>
        <taxon>Eukaryota</taxon>
        <taxon>Metazoa</taxon>
        <taxon>Chordata</taxon>
        <taxon>Craniata</taxon>
        <taxon>Vertebrata</taxon>
        <taxon>Euteleostomi</taxon>
        <taxon>Actinopterygii</taxon>
        <taxon>Neopterygii</taxon>
        <taxon>Teleostei</taxon>
        <taxon>Neoteleostei</taxon>
        <taxon>Acanthomorphata</taxon>
        <taxon>Eupercaria</taxon>
        <taxon>Perciformes</taxon>
        <taxon>Notothenioidei</taxon>
        <taxon>Nototheniidae</taxon>
        <taxon>Dissostichus</taxon>
    </lineage>
</organism>
<evidence type="ECO:0000313" key="3">
    <source>
        <dbReference type="Proteomes" id="UP000518266"/>
    </source>
</evidence>
<feature type="compositionally biased region" description="Low complexity" evidence="1">
    <location>
        <begin position="301"/>
        <end position="314"/>
    </location>
</feature>
<feature type="region of interest" description="Disordered" evidence="1">
    <location>
        <begin position="301"/>
        <end position="412"/>
    </location>
</feature>
<reference evidence="2 3" key="1">
    <citation type="submission" date="2020-03" db="EMBL/GenBank/DDBJ databases">
        <title>Dissostichus mawsoni Genome sequencing and assembly.</title>
        <authorList>
            <person name="Park H."/>
        </authorList>
    </citation>
    <scope>NUCLEOTIDE SEQUENCE [LARGE SCALE GENOMIC DNA]</scope>
    <source>
        <strain evidence="2">DM0001</strain>
        <tissue evidence="2">Muscle</tissue>
    </source>
</reference>
<dbReference type="Proteomes" id="UP000518266">
    <property type="component" value="Unassembled WGS sequence"/>
</dbReference>
<feature type="region of interest" description="Disordered" evidence="1">
    <location>
        <begin position="245"/>
        <end position="267"/>
    </location>
</feature>
<comment type="caution">
    <text evidence="2">The sequence shown here is derived from an EMBL/GenBank/DDBJ whole genome shotgun (WGS) entry which is preliminary data.</text>
</comment>
<dbReference type="OrthoDB" id="8964506at2759"/>
<name>A0A7J5XET2_DISMA</name>